<evidence type="ECO:0000256" key="1">
    <source>
        <dbReference type="SAM" id="MobiDB-lite"/>
    </source>
</evidence>
<feature type="compositionally biased region" description="Polar residues" evidence="1">
    <location>
        <begin position="1"/>
        <end position="26"/>
    </location>
</feature>
<protein>
    <submittedName>
        <fullName evidence="2">Uncharacterized OsmC-related protein</fullName>
    </submittedName>
</protein>
<evidence type="ECO:0000313" key="3">
    <source>
        <dbReference type="Proteomes" id="UP000198510"/>
    </source>
</evidence>
<feature type="region of interest" description="Disordered" evidence="1">
    <location>
        <begin position="1"/>
        <end position="39"/>
    </location>
</feature>
<accession>A0A1G9C0W1</accession>
<dbReference type="InterPro" id="IPR036102">
    <property type="entry name" value="OsmC/Ohrsf"/>
</dbReference>
<dbReference type="OrthoDB" id="290036at2"/>
<dbReference type="InterPro" id="IPR003718">
    <property type="entry name" value="OsmC/Ohr_fam"/>
</dbReference>
<organism evidence="2 3">
    <name type="scientific">Catalinimonas alkaloidigena</name>
    <dbReference type="NCBI Taxonomy" id="1075417"/>
    <lineage>
        <taxon>Bacteria</taxon>
        <taxon>Pseudomonadati</taxon>
        <taxon>Bacteroidota</taxon>
        <taxon>Cytophagia</taxon>
        <taxon>Cytophagales</taxon>
        <taxon>Catalimonadaceae</taxon>
        <taxon>Catalinimonas</taxon>
    </lineage>
</organism>
<dbReference type="SUPFAM" id="SSF82784">
    <property type="entry name" value="OsmC-like"/>
    <property type="match status" value="1"/>
</dbReference>
<dbReference type="PANTHER" id="PTHR39624:SF2">
    <property type="entry name" value="OSMC-LIKE PROTEIN"/>
    <property type="match status" value="1"/>
</dbReference>
<reference evidence="2 3" key="1">
    <citation type="submission" date="2016-10" db="EMBL/GenBank/DDBJ databases">
        <authorList>
            <person name="de Groot N.N."/>
        </authorList>
    </citation>
    <scope>NUCLEOTIDE SEQUENCE [LARGE SCALE GENOMIC DNA]</scope>
    <source>
        <strain evidence="2 3">DSM 25186</strain>
    </source>
</reference>
<evidence type="ECO:0000313" key="2">
    <source>
        <dbReference type="EMBL" id="SDK45094.1"/>
    </source>
</evidence>
<dbReference type="Gene3D" id="3.30.300.20">
    <property type="match status" value="1"/>
</dbReference>
<name>A0A1G9C0W1_9BACT</name>
<keyword evidence="3" id="KW-1185">Reference proteome</keyword>
<dbReference type="AlphaFoldDB" id="A0A1G9C0W1"/>
<dbReference type="EMBL" id="FNFO01000002">
    <property type="protein sequence ID" value="SDK45094.1"/>
    <property type="molecule type" value="Genomic_DNA"/>
</dbReference>
<dbReference type="InterPro" id="IPR015946">
    <property type="entry name" value="KH_dom-like_a/b"/>
</dbReference>
<gene>
    <name evidence="2" type="ORF">SAMN05421823_102762</name>
</gene>
<dbReference type="Pfam" id="PF02566">
    <property type="entry name" value="OsmC"/>
    <property type="match status" value="1"/>
</dbReference>
<sequence length="134" mass="14854">MPKMSSTYAGQLRTQAQHDPSGNQLVTDAPLDNNGRGEAFSPTDLVATALGSCMMTMMGIVAQRENIDLAGTTWRTVKQMAASPRRIQQIDLEFNFPPLALSDEQRQKLERTARTCPVALSLHPDVVQQVTFHW</sequence>
<dbReference type="PANTHER" id="PTHR39624">
    <property type="entry name" value="PROTEIN INVOLVED IN RIMO-MEDIATED BETA-METHYLTHIOLATION OF RIBOSOMAL PROTEIN S12 YCAO"/>
    <property type="match status" value="1"/>
</dbReference>
<dbReference type="STRING" id="1075417.SAMN05421823_102762"/>
<proteinExistence type="predicted"/>
<dbReference type="Proteomes" id="UP000198510">
    <property type="component" value="Unassembled WGS sequence"/>
</dbReference>